<accession>A0AAW3JNP5</accession>
<dbReference type="SUPFAM" id="SSF56112">
    <property type="entry name" value="Protein kinase-like (PK-like)"/>
    <property type="match status" value="1"/>
</dbReference>
<dbReference type="Gene3D" id="3.30.200.20">
    <property type="entry name" value="Phosphorylase Kinase, domain 1"/>
    <property type="match status" value="1"/>
</dbReference>
<evidence type="ECO:0008006" key="3">
    <source>
        <dbReference type="Google" id="ProtNLM"/>
    </source>
</evidence>
<proteinExistence type="predicted"/>
<reference evidence="1 2" key="1">
    <citation type="submission" date="2015-10" db="EMBL/GenBank/DDBJ databases">
        <title>Butyribacter intestini gen. nov., sp. nov., a butyric acid-producing bacterium of the family Lachnospiraceae isolated from the human faeces.</title>
        <authorList>
            <person name="Zou Y."/>
            <person name="Xue W."/>
            <person name="Luo G."/>
            <person name="Lv M."/>
        </authorList>
    </citation>
    <scope>NUCLEOTIDE SEQUENCE [LARGE SCALE GENOMIC DNA]</scope>
    <source>
        <strain evidence="1 2">TF01-11</strain>
    </source>
</reference>
<organism evidence="1 2">
    <name type="scientific">Butyribacter intestini</name>
    <dbReference type="NCBI Taxonomy" id="1703332"/>
    <lineage>
        <taxon>Bacteria</taxon>
        <taxon>Bacillati</taxon>
        <taxon>Bacillota</taxon>
        <taxon>Clostridia</taxon>
        <taxon>Lachnospirales</taxon>
        <taxon>Lachnospiraceae</taxon>
        <taxon>Butyribacter</taxon>
    </lineage>
</organism>
<dbReference type="Gene3D" id="3.90.1200.10">
    <property type="match status" value="1"/>
</dbReference>
<gene>
    <name evidence="1" type="ORF">APZ18_14730</name>
</gene>
<evidence type="ECO:0000313" key="2">
    <source>
        <dbReference type="Proteomes" id="UP000050833"/>
    </source>
</evidence>
<sequence length="333" mass="39746">MGMDEKVDEVLKQYELDIKAKRRVRGSVVVESGDEFYVVKPYLRDEMRILFEESVKECLYKNGYEFADFALKNNLEKYISEDSCGGKWVIRRWFQAQDCDVRDKSEVRMAAGHLAYLHRCMRLPDESEAKFNTSRIDIVSLFKKHNNEMKRVNSYIKAKKQKNHMEISILNSFREFYEQGVEALEYIQRCGIDELCEKTISENRIIHGSYNYHNIFFSRENIITSNFEKSAVGLQMTDLYDWIRKIMEKNGWNCELGVSIVEEYIKKREPEPGEMEVLHALLLYPEKYWKLVNFYYNGKKTWISEKNYEKLEKIRAQEPDRQKFIAKIKDLRV</sequence>
<evidence type="ECO:0000313" key="1">
    <source>
        <dbReference type="EMBL" id="KQC84154.1"/>
    </source>
</evidence>
<keyword evidence="2" id="KW-1185">Reference proteome</keyword>
<dbReference type="GO" id="GO:0042601">
    <property type="term" value="C:endospore-forming forespore"/>
    <property type="evidence" value="ECO:0007669"/>
    <property type="project" value="TreeGrafter"/>
</dbReference>
<dbReference type="Proteomes" id="UP000050833">
    <property type="component" value="Unassembled WGS sequence"/>
</dbReference>
<dbReference type="AlphaFoldDB" id="A0AAW3JNP5"/>
<protein>
    <recommendedName>
        <fullName evidence="3">Spore coat protein, CotS family</fullName>
    </recommendedName>
</protein>
<dbReference type="PANTHER" id="PTHR39179">
    <property type="entry name" value="SPORE COAT PROTEIN I"/>
    <property type="match status" value="1"/>
</dbReference>
<dbReference type="PANTHER" id="PTHR39179:SF1">
    <property type="entry name" value="SPORE COAT PROTEIN I"/>
    <property type="match status" value="1"/>
</dbReference>
<dbReference type="InterPro" id="IPR011009">
    <property type="entry name" value="Kinase-like_dom_sf"/>
</dbReference>
<name>A0AAW3JNP5_9FIRM</name>
<dbReference type="EMBL" id="LLKB01000007">
    <property type="protein sequence ID" value="KQC84154.1"/>
    <property type="molecule type" value="Genomic_DNA"/>
</dbReference>
<dbReference type="InterPro" id="IPR047175">
    <property type="entry name" value="CotS-like"/>
</dbReference>
<dbReference type="RefSeq" id="WP_055946452.1">
    <property type="nucleotide sequence ID" value="NZ_DBGDCA010000434.1"/>
</dbReference>
<comment type="caution">
    <text evidence="1">The sequence shown here is derived from an EMBL/GenBank/DDBJ whole genome shotgun (WGS) entry which is preliminary data.</text>
</comment>